<dbReference type="GO" id="GO:0043565">
    <property type="term" value="F:sequence-specific DNA binding"/>
    <property type="evidence" value="ECO:0007669"/>
    <property type="project" value="InterPro"/>
</dbReference>
<proteinExistence type="predicted"/>
<dbReference type="InterPro" id="IPR009057">
    <property type="entry name" value="Homeodomain-like_sf"/>
</dbReference>
<evidence type="ECO:0000256" key="3">
    <source>
        <dbReference type="ARBA" id="ARBA00023163"/>
    </source>
</evidence>
<accession>A0A1E3WKY9</accession>
<dbReference type="GO" id="GO:0003700">
    <property type="term" value="F:DNA-binding transcription factor activity"/>
    <property type="evidence" value="ECO:0007669"/>
    <property type="project" value="InterPro"/>
</dbReference>
<name>A0A1E3WKY9_9VIBR</name>
<reference evidence="5 6" key="1">
    <citation type="submission" date="2016-08" db="EMBL/GenBank/DDBJ databases">
        <title>Genome sequencing of Vibrio scophthalmi strain FP3289, an isolated from Paralichthys olivaceus.</title>
        <authorList>
            <person name="Han H.-J."/>
        </authorList>
    </citation>
    <scope>NUCLEOTIDE SEQUENCE [LARGE SCALE GENOMIC DNA]</scope>
    <source>
        <strain evidence="5 6">FP3289</strain>
    </source>
</reference>
<evidence type="ECO:0000313" key="5">
    <source>
        <dbReference type="EMBL" id="ODS10434.1"/>
    </source>
</evidence>
<keyword evidence="3" id="KW-0804">Transcription</keyword>
<dbReference type="InterPro" id="IPR018060">
    <property type="entry name" value="HTH_AraC"/>
</dbReference>
<gene>
    <name evidence="5" type="ORF">VSF3289_00689</name>
</gene>
<sequence length="230" mass="26351">MQKPNTLIINFGKSLSDCTPELHEALSHHHHITYAENQIALLTDKQTAIYIFFADNNDLSTLEQAIIICRNLKKKIIIIHDNLAPTCKHSSNIFTLSLNYVNFYERLQLLLKLCCPAESYGSIAKENVIASIPLYIDQNLASTITESETAHFFGYSSSYFSKLFYRHFGRTFNAYVTHARIRQAKRLLAEQRQSKITHIAYCCGFNDVAYFSKVFKKKTGTTPAAYRQSY</sequence>
<dbReference type="InterPro" id="IPR020449">
    <property type="entry name" value="Tscrpt_reg_AraC-type_HTH"/>
</dbReference>
<dbReference type="SUPFAM" id="SSF46689">
    <property type="entry name" value="Homeodomain-like"/>
    <property type="match status" value="2"/>
</dbReference>
<dbReference type="PROSITE" id="PS01124">
    <property type="entry name" value="HTH_ARAC_FAMILY_2"/>
    <property type="match status" value="1"/>
</dbReference>
<keyword evidence="1" id="KW-0805">Transcription regulation</keyword>
<dbReference type="Gene3D" id="1.10.10.60">
    <property type="entry name" value="Homeodomain-like"/>
    <property type="match status" value="2"/>
</dbReference>
<dbReference type="PATRIC" id="fig|45658.8.peg.680"/>
<dbReference type="Pfam" id="PF12833">
    <property type="entry name" value="HTH_18"/>
    <property type="match status" value="1"/>
</dbReference>
<dbReference type="Proteomes" id="UP000095131">
    <property type="component" value="Unassembled WGS sequence"/>
</dbReference>
<dbReference type="PANTHER" id="PTHR43280:SF2">
    <property type="entry name" value="HTH-TYPE TRANSCRIPTIONAL REGULATOR EXSA"/>
    <property type="match status" value="1"/>
</dbReference>
<dbReference type="SMART" id="SM00342">
    <property type="entry name" value="HTH_ARAC"/>
    <property type="match status" value="1"/>
</dbReference>
<comment type="caution">
    <text evidence="5">The sequence shown here is derived from an EMBL/GenBank/DDBJ whole genome shotgun (WGS) entry which is preliminary data.</text>
</comment>
<dbReference type="EMBL" id="MDCJ01000002">
    <property type="protein sequence ID" value="ODS10434.1"/>
    <property type="molecule type" value="Genomic_DNA"/>
</dbReference>
<evidence type="ECO:0000256" key="1">
    <source>
        <dbReference type="ARBA" id="ARBA00023015"/>
    </source>
</evidence>
<dbReference type="PRINTS" id="PR00032">
    <property type="entry name" value="HTHARAC"/>
</dbReference>
<evidence type="ECO:0000313" key="6">
    <source>
        <dbReference type="Proteomes" id="UP000095131"/>
    </source>
</evidence>
<dbReference type="OrthoDB" id="5818519at2"/>
<keyword evidence="2" id="KW-0238">DNA-binding</keyword>
<dbReference type="PANTHER" id="PTHR43280">
    <property type="entry name" value="ARAC-FAMILY TRANSCRIPTIONAL REGULATOR"/>
    <property type="match status" value="1"/>
</dbReference>
<protein>
    <recommendedName>
        <fullName evidence="4">HTH araC/xylS-type domain-containing protein</fullName>
    </recommendedName>
</protein>
<organism evidence="5 6">
    <name type="scientific">Vibrio scophthalmi</name>
    <dbReference type="NCBI Taxonomy" id="45658"/>
    <lineage>
        <taxon>Bacteria</taxon>
        <taxon>Pseudomonadati</taxon>
        <taxon>Pseudomonadota</taxon>
        <taxon>Gammaproteobacteria</taxon>
        <taxon>Vibrionales</taxon>
        <taxon>Vibrionaceae</taxon>
        <taxon>Vibrio</taxon>
    </lineage>
</organism>
<dbReference type="RefSeq" id="WP_069446088.1">
    <property type="nucleotide sequence ID" value="NZ_MDCJ01000002.1"/>
</dbReference>
<evidence type="ECO:0000259" key="4">
    <source>
        <dbReference type="PROSITE" id="PS01124"/>
    </source>
</evidence>
<feature type="domain" description="HTH araC/xylS-type" evidence="4">
    <location>
        <begin position="130"/>
        <end position="229"/>
    </location>
</feature>
<dbReference type="AlphaFoldDB" id="A0A1E3WKY9"/>
<evidence type="ECO:0000256" key="2">
    <source>
        <dbReference type="ARBA" id="ARBA00023125"/>
    </source>
</evidence>